<accession>A0AAF1BWC0</accession>
<proteinExistence type="predicted"/>
<sequence length="66" mass="7482">MDDVLDFFMDGDHFEIPNAIEGEATFYSENGILVFADLDGDGTVDQVLHTDFDGHNQVWNKGMWND</sequence>
<protein>
    <submittedName>
        <fullName evidence="1">Uncharacterized protein</fullName>
    </submittedName>
</protein>
<organism evidence="1 2">
    <name type="scientific">Corynebacterium pyruviciproducens</name>
    <dbReference type="NCBI Taxonomy" id="598660"/>
    <lineage>
        <taxon>Bacteria</taxon>
        <taxon>Bacillati</taxon>
        <taxon>Actinomycetota</taxon>
        <taxon>Actinomycetes</taxon>
        <taxon>Mycobacteriales</taxon>
        <taxon>Corynebacteriaceae</taxon>
        <taxon>Corynebacterium</taxon>
    </lineage>
</organism>
<reference evidence="1" key="1">
    <citation type="submission" date="2017-12" db="EMBL/GenBank/DDBJ databases">
        <authorList>
            <person name="Thomas-White K."/>
            <person name="Wolfe A.J."/>
        </authorList>
    </citation>
    <scope>NUCLEOTIDE SEQUENCE</scope>
    <source>
        <strain evidence="1">UMB0763</strain>
    </source>
</reference>
<evidence type="ECO:0000313" key="1">
    <source>
        <dbReference type="EMBL" id="WOT02272.1"/>
    </source>
</evidence>
<evidence type="ECO:0000313" key="2">
    <source>
        <dbReference type="Proteomes" id="UP000234560"/>
    </source>
</evidence>
<gene>
    <name evidence="1" type="ORF">CYJ47_00365</name>
</gene>
<dbReference type="KEGG" id="cpyr:CYJ47_00365"/>
<dbReference type="AlphaFoldDB" id="A0AAF1BWC0"/>
<reference evidence="1" key="2">
    <citation type="submission" date="2023-10" db="EMBL/GenBank/DDBJ databases">
        <authorList>
            <person name="Choi B."/>
        </authorList>
    </citation>
    <scope>NUCLEOTIDE SEQUENCE</scope>
    <source>
        <strain evidence="1">UMB0763</strain>
    </source>
</reference>
<dbReference type="RefSeq" id="WP_101678783.1">
    <property type="nucleotide sequence ID" value="NZ_CAMIHY010000097.1"/>
</dbReference>
<dbReference type="Proteomes" id="UP000234560">
    <property type="component" value="Chromosome"/>
</dbReference>
<dbReference type="EMBL" id="CP136958">
    <property type="protein sequence ID" value="WOT02272.1"/>
    <property type="molecule type" value="Genomic_DNA"/>
</dbReference>
<name>A0AAF1BWC0_9CORY</name>